<evidence type="ECO:0000313" key="2">
    <source>
        <dbReference type="Proteomes" id="UP000249239"/>
    </source>
</evidence>
<gene>
    <name evidence="1" type="ORF">LX69_01432</name>
</gene>
<name>A0A2W7NCN4_9BACT</name>
<protein>
    <submittedName>
        <fullName evidence="1">Uncharacterized protein</fullName>
    </submittedName>
</protein>
<evidence type="ECO:0000313" key="1">
    <source>
        <dbReference type="EMBL" id="PZX17383.1"/>
    </source>
</evidence>
<dbReference type="Proteomes" id="UP000249239">
    <property type="component" value="Unassembled WGS sequence"/>
</dbReference>
<proteinExistence type="predicted"/>
<dbReference type="PROSITE" id="PS51257">
    <property type="entry name" value="PROKAR_LIPOPROTEIN"/>
    <property type="match status" value="1"/>
</dbReference>
<feature type="non-terminal residue" evidence="1">
    <location>
        <position position="49"/>
    </location>
</feature>
<sequence length="49" mass="5383">MLRSLPKWSAIPMGGFGGCPRAVYPFRCHATKVAVAGYKKTFPAWAEKV</sequence>
<comment type="caution">
    <text evidence="1">The sequence shown here is derived from an EMBL/GenBank/DDBJ whole genome shotgun (WGS) entry which is preliminary data.</text>
</comment>
<organism evidence="1 2">
    <name type="scientific">Breznakibacter xylanolyticus</name>
    <dbReference type="NCBI Taxonomy" id="990"/>
    <lineage>
        <taxon>Bacteria</taxon>
        <taxon>Pseudomonadati</taxon>
        <taxon>Bacteroidota</taxon>
        <taxon>Bacteroidia</taxon>
        <taxon>Marinilabiliales</taxon>
        <taxon>Marinilabiliaceae</taxon>
        <taxon>Breznakibacter</taxon>
    </lineage>
</organism>
<accession>A0A2W7NCN4</accession>
<keyword evidence="2" id="KW-1185">Reference proteome</keyword>
<reference evidence="1 2" key="1">
    <citation type="submission" date="2018-06" db="EMBL/GenBank/DDBJ databases">
        <title>Genomic Encyclopedia of Archaeal and Bacterial Type Strains, Phase II (KMG-II): from individual species to whole genera.</title>
        <authorList>
            <person name="Goeker M."/>
        </authorList>
    </citation>
    <scope>NUCLEOTIDE SEQUENCE [LARGE SCALE GENOMIC DNA]</scope>
    <source>
        <strain evidence="1 2">DSM 6779</strain>
    </source>
</reference>
<dbReference type="EMBL" id="QKZK01000009">
    <property type="protein sequence ID" value="PZX17383.1"/>
    <property type="molecule type" value="Genomic_DNA"/>
</dbReference>
<dbReference type="AlphaFoldDB" id="A0A2W7NCN4"/>